<evidence type="ECO:0000256" key="1">
    <source>
        <dbReference type="ARBA" id="ARBA00004196"/>
    </source>
</evidence>
<dbReference type="GO" id="GO:0030313">
    <property type="term" value="C:cell envelope"/>
    <property type="evidence" value="ECO:0007669"/>
    <property type="project" value="UniProtKB-SubCell"/>
</dbReference>
<protein>
    <submittedName>
        <fullName evidence="8">Thiol-disulfide isomerase or thioredoxin</fullName>
    </submittedName>
</protein>
<evidence type="ECO:0000313" key="9">
    <source>
        <dbReference type="Proteomes" id="UP000199258"/>
    </source>
</evidence>
<evidence type="ECO:0000256" key="4">
    <source>
        <dbReference type="ARBA" id="ARBA00023157"/>
    </source>
</evidence>
<dbReference type="STRING" id="335973.SAMN04488693_1406"/>
<dbReference type="InterPro" id="IPR013766">
    <property type="entry name" value="Thioredoxin_domain"/>
</dbReference>
<proteinExistence type="predicted"/>
<dbReference type="PANTHER" id="PTHR42852:SF6">
    <property type="entry name" value="THIOL:DISULFIDE INTERCHANGE PROTEIN DSBE"/>
    <property type="match status" value="1"/>
</dbReference>
<feature type="signal peptide" evidence="6">
    <location>
        <begin position="1"/>
        <end position="34"/>
    </location>
</feature>
<dbReference type="RefSeq" id="WP_090588505.1">
    <property type="nucleotide sequence ID" value="NZ_FNDT01000040.1"/>
</dbReference>
<dbReference type="InterPro" id="IPR036249">
    <property type="entry name" value="Thioredoxin-like_sf"/>
</dbReference>
<evidence type="ECO:0000256" key="6">
    <source>
        <dbReference type="SAM" id="SignalP"/>
    </source>
</evidence>
<evidence type="ECO:0000256" key="2">
    <source>
        <dbReference type="ARBA" id="ARBA00022748"/>
    </source>
</evidence>
<dbReference type="GO" id="GO:0016853">
    <property type="term" value="F:isomerase activity"/>
    <property type="evidence" value="ECO:0007669"/>
    <property type="project" value="UniProtKB-KW"/>
</dbReference>
<dbReference type="PANTHER" id="PTHR42852">
    <property type="entry name" value="THIOL:DISULFIDE INTERCHANGE PROTEIN DSBE"/>
    <property type="match status" value="1"/>
</dbReference>
<gene>
    <name evidence="8" type="ORF">SAMN04488693_1406</name>
</gene>
<keyword evidence="3" id="KW-0735">Signal-anchor</keyword>
<keyword evidence="6" id="KW-0732">Signal</keyword>
<dbReference type="InterPro" id="IPR050553">
    <property type="entry name" value="Thioredoxin_ResA/DsbE_sf"/>
</dbReference>
<keyword evidence="2" id="KW-0201">Cytochrome c-type biogenesis</keyword>
<dbReference type="Proteomes" id="UP000199258">
    <property type="component" value="Unassembled WGS sequence"/>
</dbReference>
<accession>A0A1G8PZV7</accession>
<keyword evidence="5" id="KW-0676">Redox-active center</keyword>
<organism evidence="8 9">
    <name type="scientific">Arthrobacter subterraneus</name>
    <dbReference type="NCBI Taxonomy" id="335973"/>
    <lineage>
        <taxon>Bacteria</taxon>
        <taxon>Bacillati</taxon>
        <taxon>Actinomycetota</taxon>
        <taxon>Actinomycetes</taxon>
        <taxon>Micrococcales</taxon>
        <taxon>Micrococcaceae</taxon>
        <taxon>Arthrobacter</taxon>
    </lineage>
</organism>
<dbReference type="GO" id="GO:0016491">
    <property type="term" value="F:oxidoreductase activity"/>
    <property type="evidence" value="ECO:0007669"/>
    <property type="project" value="InterPro"/>
</dbReference>
<dbReference type="EMBL" id="FNDT01000040">
    <property type="protein sequence ID" value="SDI97963.1"/>
    <property type="molecule type" value="Genomic_DNA"/>
</dbReference>
<keyword evidence="9" id="KW-1185">Reference proteome</keyword>
<dbReference type="OrthoDB" id="9796554at2"/>
<reference evidence="8 9" key="1">
    <citation type="submission" date="2016-10" db="EMBL/GenBank/DDBJ databases">
        <authorList>
            <person name="de Groot N.N."/>
        </authorList>
    </citation>
    <scope>NUCLEOTIDE SEQUENCE [LARGE SCALE GENOMIC DNA]</scope>
    <source>
        <strain evidence="8 9">NP_1H</strain>
    </source>
</reference>
<feature type="domain" description="Thioredoxin" evidence="7">
    <location>
        <begin position="35"/>
        <end position="202"/>
    </location>
</feature>
<evidence type="ECO:0000259" key="7">
    <source>
        <dbReference type="PROSITE" id="PS51352"/>
    </source>
</evidence>
<sequence>MNAYSAVASGRKVRRIGGCVVLVASLFLTGCVAADPLADQATAGSTNYVAGDGSIAEYAPESRGEPLTVQGTLFDGTRAGSQEWAGQVVVLNVWYAACAPCRAESPTLAALHEDFAQQGVQFYGINIRDESATADAFERNFDISYPSFEDRDGRILLSLTEYVPPQAVPTTLVLDREGRVAARVLGIADENVLRTLITEELGRAASVADETGTGTGTNAP</sequence>
<dbReference type="GO" id="GO:0016209">
    <property type="term" value="F:antioxidant activity"/>
    <property type="evidence" value="ECO:0007669"/>
    <property type="project" value="InterPro"/>
</dbReference>
<dbReference type="InterPro" id="IPR000866">
    <property type="entry name" value="AhpC/TSA"/>
</dbReference>
<feature type="chain" id="PRO_5038894028" evidence="6">
    <location>
        <begin position="35"/>
        <end position="220"/>
    </location>
</feature>
<dbReference type="GO" id="GO:0017004">
    <property type="term" value="P:cytochrome complex assembly"/>
    <property type="evidence" value="ECO:0007669"/>
    <property type="project" value="UniProtKB-KW"/>
</dbReference>
<evidence type="ECO:0000256" key="5">
    <source>
        <dbReference type="ARBA" id="ARBA00023284"/>
    </source>
</evidence>
<dbReference type="Gene3D" id="3.40.30.10">
    <property type="entry name" value="Glutaredoxin"/>
    <property type="match status" value="1"/>
</dbReference>
<keyword evidence="4" id="KW-1015">Disulfide bond</keyword>
<dbReference type="AlphaFoldDB" id="A0A1G8PZV7"/>
<evidence type="ECO:0000313" key="8">
    <source>
        <dbReference type="EMBL" id="SDI97963.1"/>
    </source>
</evidence>
<dbReference type="SUPFAM" id="SSF52833">
    <property type="entry name" value="Thioredoxin-like"/>
    <property type="match status" value="1"/>
</dbReference>
<evidence type="ECO:0000256" key="3">
    <source>
        <dbReference type="ARBA" id="ARBA00022968"/>
    </source>
</evidence>
<keyword evidence="3" id="KW-0812">Transmembrane</keyword>
<dbReference type="CDD" id="cd02966">
    <property type="entry name" value="TlpA_like_family"/>
    <property type="match status" value="1"/>
</dbReference>
<keyword evidence="8" id="KW-0413">Isomerase</keyword>
<name>A0A1G8PZV7_9MICC</name>
<dbReference type="Pfam" id="PF00578">
    <property type="entry name" value="AhpC-TSA"/>
    <property type="match status" value="1"/>
</dbReference>
<comment type="subcellular location">
    <subcellularLocation>
        <location evidence="1">Cell envelope</location>
    </subcellularLocation>
</comment>
<dbReference type="PROSITE" id="PS51352">
    <property type="entry name" value="THIOREDOXIN_2"/>
    <property type="match status" value="1"/>
</dbReference>